<sequence>MKKLFTLFLGLWMINAVFAECASGNLIAFPQNEKVSQNSLFMIEGYMLYQDIVQFLGNKYPVYLKSEQEKIPLQVVEYCKGEYDLEQVILKPQRLPKAGVTYVLFVDNLPEYLNTYENGKRLKNRRLNTYYILNEQDTKKPTLSGIPKFMKSIFEQYGCGNDVYAIFSNSAKDDDSEIWVKTTVKNLDTGEVMQYYIKPFNGKLYVGNGMCSGAFNFGDSKQFSVVFSFMDSSGNVSDANIEPVIFENPIYHKKSK</sequence>
<dbReference type="AlphaFoldDB" id="A0A3R5UWY4"/>
<evidence type="ECO:0000313" key="3">
    <source>
        <dbReference type="Proteomes" id="UP000287701"/>
    </source>
</evidence>
<reference evidence="2 3" key="1">
    <citation type="submission" date="2019-01" db="EMBL/GenBank/DDBJ databases">
        <title>Whole Genome of Ornithobacterium rhinotracheale FARPER-174b.</title>
        <authorList>
            <person name="Tataje-Lavanda L.A."/>
            <person name="Montalvan A."/>
            <person name="Montesinos R."/>
            <person name="Zimic M."/>
            <person name="Fernandez-Sanchez M."/>
            <person name="Fernandez-Diaz M."/>
        </authorList>
    </citation>
    <scope>NUCLEOTIDE SEQUENCE [LARGE SCALE GENOMIC DNA]</scope>
    <source>
        <strain evidence="2 3">FARPER-174b</strain>
    </source>
</reference>
<gene>
    <name evidence="2" type="ORF">EQP59_03450</name>
</gene>
<dbReference type="Proteomes" id="UP000287701">
    <property type="component" value="Chromosome"/>
</dbReference>
<organism evidence="2 3">
    <name type="scientific">Ornithobacterium rhinotracheale</name>
    <dbReference type="NCBI Taxonomy" id="28251"/>
    <lineage>
        <taxon>Bacteria</taxon>
        <taxon>Pseudomonadati</taxon>
        <taxon>Bacteroidota</taxon>
        <taxon>Flavobacteriia</taxon>
        <taxon>Flavobacteriales</taxon>
        <taxon>Weeksellaceae</taxon>
        <taxon>Ornithobacterium</taxon>
    </lineage>
</organism>
<evidence type="ECO:0000313" key="2">
    <source>
        <dbReference type="EMBL" id="QAR30474.1"/>
    </source>
</evidence>
<dbReference type="RefSeq" id="WP_128500962.1">
    <property type="nucleotide sequence ID" value="NZ_CP035107.1"/>
</dbReference>
<proteinExistence type="predicted"/>
<evidence type="ECO:0000256" key="1">
    <source>
        <dbReference type="SAM" id="SignalP"/>
    </source>
</evidence>
<feature type="signal peptide" evidence="1">
    <location>
        <begin position="1"/>
        <end position="19"/>
    </location>
</feature>
<name>A0A3R5UWY4_ORNRH</name>
<protein>
    <submittedName>
        <fullName evidence="2">Uncharacterized protein</fullName>
    </submittedName>
</protein>
<feature type="chain" id="PRO_5018594759" evidence="1">
    <location>
        <begin position="20"/>
        <end position="256"/>
    </location>
</feature>
<dbReference type="EMBL" id="CP035107">
    <property type="protein sequence ID" value="QAR30474.1"/>
    <property type="molecule type" value="Genomic_DNA"/>
</dbReference>
<accession>A0A3R5UWY4</accession>
<keyword evidence="1" id="KW-0732">Signal</keyword>
<dbReference type="OrthoDB" id="878468at2"/>